<proteinExistence type="predicted"/>
<sequence length="160" mass="18269">MTHPQALLEHATNIRQEHDYLLGELETLEAALARVNCYSEVYATFEGAGEACGVATRMLETVLRHFDHEERTILPALGRTYPTFVSEMQRQHDGIRRQLQRFTTDLLYLSQAEDPNEAIQNVKDEGEELARSMVAHMQAEERRYHLLAPKAAEADDWGAM</sequence>
<dbReference type="AlphaFoldDB" id="A0A932A6H6"/>
<evidence type="ECO:0000259" key="1">
    <source>
        <dbReference type="Pfam" id="PF01814"/>
    </source>
</evidence>
<comment type="caution">
    <text evidence="2">The sequence shown here is derived from an EMBL/GenBank/DDBJ whole genome shotgun (WGS) entry which is preliminary data.</text>
</comment>
<reference evidence="2" key="1">
    <citation type="submission" date="2020-07" db="EMBL/GenBank/DDBJ databases">
        <title>Huge and variable diversity of episymbiotic CPR bacteria and DPANN archaea in groundwater ecosystems.</title>
        <authorList>
            <person name="He C.Y."/>
            <person name="Keren R."/>
            <person name="Whittaker M."/>
            <person name="Farag I.F."/>
            <person name="Doudna J."/>
            <person name="Cate J.H.D."/>
            <person name="Banfield J.F."/>
        </authorList>
    </citation>
    <scope>NUCLEOTIDE SEQUENCE</scope>
    <source>
        <strain evidence="2">NC_groundwater_580_Pr5_B-0.1um_64_19</strain>
    </source>
</reference>
<protein>
    <submittedName>
        <fullName evidence="2">Hemerythrin domain-containing protein</fullName>
    </submittedName>
</protein>
<gene>
    <name evidence="2" type="ORF">HYX28_02335</name>
</gene>
<name>A0A932A6H6_9BACT</name>
<dbReference type="InterPro" id="IPR012312">
    <property type="entry name" value="Hemerythrin-like"/>
</dbReference>
<dbReference type="Gene3D" id="1.20.120.520">
    <property type="entry name" value="nmb1532 protein domain like"/>
    <property type="match status" value="1"/>
</dbReference>
<evidence type="ECO:0000313" key="3">
    <source>
        <dbReference type="Proteomes" id="UP000779809"/>
    </source>
</evidence>
<dbReference type="EMBL" id="JACPNR010000004">
    <property type="protein sequence ID" value="MBI2677600.1"/>
    <property type="molecule type" value="Genomic_DNA"/>
</dbReference>
<feature type="domain" description="Hemerythrin-like" evidence="1">
    <location>
        <begin position="13"/>
        <end position="145"/>
    </location>
</feature>
<organism evidence="2 3">
    <name type="scientific">Candidatus Korobacter versatilis</name>
    <dbReference type="NCBI Taxonomy" id="658062"/>
    <lineage>
        <taxon>Bacteria</taxon>
        <taxon>Pseudomonadati</taxon>
        <taxon>Acidobacteriota</taxon>
        <taxon>Terriglobia</taxon>
        <taxon>Terriglobales</taxon>
        <taxon>Candidatus Korobacteraceae</taxon>
        <taxon>Candidatus Korobacter</taxon>
    </lineage>
</organism>
<evidence type="ECO:0000313" key="2">
    <source>
        <dbReference type="EMBL" id="MBI2677600.1"/>
    </source>
</evidence>
<dbReference type="Pfam" id="PF01814">
    <property type="entry name" value="Hemerythrin"/>
    <property type="match status" value="1"/>
</dbReference>
<accession>A0A932A6H6</accession>
<dbReference type="Proteomes" id="UP000779809">
    <property type="component" value="Unassembled WGS sequence"/>
</dbReference>